<sequence>MSERIIHGRIDRSGALVSADDPLLRLQQRAGAGLEKPLALPQLARLVALAQRLQRDISRPLYAADDHSDIHALVRVLPDAEGASLEISDWRARPTRQPLAPALPEAAASPRGWTWECDAQLRLVALRAGTEAVPTPTDWEARSLSELFELLPDDDGRFAVLRALARQAGFEGQRARAEGPAGPRAMELAGEPLFDAAARFTGFRGTALPTGKAEAAETAPTLSDPAFGSLPLSDPAFGRRIDGALRGPLSRIIATAETISGQFDGPIRADYARYAGDIAHAGRHLLGLVDDLADLQNIERPGFRAARDEIDLGDLARRAVGLLGMKAEEKGIRIDAPRTDDRAPAWGEFRRVLQVLLNLLGNAIRYSPEHSQIWIRIDRDGDRATVTVADQGQGLSAEQQGVIFEKFERLGRTDSGGSGLGLYIARRLARAMDGDLVIDSAPGQGARFTLSLPARDEE</sequence>
<dbReference type="EMBL" id="JACIJH010000006">
    <property type="protein sequence ID" value="MBB5706869.1"/>
    <property type="molecule type" value="Genomic_DNA"/>
</dbReference>
<evidence type="ECO:0000256" key="5">
    <source>
        <dbReference type="ARBA" id="ARBA00023012"/>
    </source>
</evidence>
<feature type="domain" description="Histidine kinase" evidence="6">
    <location>
        <begin position="240"/>
        <end position="456"/>
    </location>
</feature>
<keyword evidence="5" id="KW-0902">Two-component regulatory system</keyword>
<dbReference type="InterPro" id="IPR050736">
    <property type="entry name" value="Sensor_HK_Regulatory"/>
</dbReference>
<evidence type="ECO:0000259" key="6">
    <source>
        <dbReference type="PROSITE" id="PS50109"/>
    </source>
</evidence>
<dbReference type="InterPro" id="IPR005467">
    <property type="entry name" value="His_kinase_dom"/>
</dbReference>
<gene>
    <name evidence="7" type="ORF">FHR21_002228</name>
</gene>
<dbReference type="InterPro" id="IPR036890">
    <property type="entry name" value="HATPase_C_sf"/>
</dbReference>
<reference evidence="7 8" key="1">
    <citation type="submission" date="2020-08" db="EMBL/GenBank/DDBJ databases">
        <title>Genomic Encyclopedia of Type Strains, Phase IV (KMG-IV): sequencing the most valuable type-strain genomes for metagenomic binning, comparative biology and taxonomic classification.</title>
        <authorList>
            <person name="Goeker M."/>
        </authorList>
    </citation>
    <scope>NUCLEOTIDE SEQUENCE [LARGE SCALE GENOMIC DNA]</scope>
    <source>
        <strain evidence="7 8">DSM 27163</strain>
    </source>
</reference>
<evidence type="ECO:0000256" key="1">
    <source>
        <dbReference type="ARBA" id="ARBA00000085"/>
    </source>
</evidence>
<dbReference type="EC" id="2.7.13.3" evidence="2"/>
<dbReference type="AlphaFoldDB" id="A0A7W9B5Y1"/>
<dbReference type="PROSITE" id="PS50109">
    <property type="entry name" value="HIS_KIN"/>
    <property type="match status" value="1"/>
</dbReference>
<dbReference type="Pfam" id="PF02518">
    <property type="entry name" value="HATPase_c"/>
    <property type="match status" value="1"/>
</dbReference>
<keyword evidence="3" id="KW-0808">Transferase</keyword>
<dbReference type="SMART" id="SM00387">
    <property type="entry name" value="HATPase_c"/>
    <property type="match status" value="1"/>
</dbReference>
<dbReference type="GO" id="GO:0000155">
    <property type="term" value="F:phosphorelay sensor kinase activity"/>
    <property type="evidence" value="ECO:0007669"/>
    <property type="project" value="InterPro"/>
</dbReference>
<dbReference type="Proteomes" id="UP000537161">
    <property type="component" value="Unassembled WGS sequence"/>
</dbReference>
<protein>
    <recommendedName>
        <fullName evidence="2">histidine kinase</fullName>
        <ecNumber evidence="2">2.7.13.3</ecNumber>
    </recommendedName>
</protein>
<comment type="catalytic activity">
    <reaction evidence="1">
        <text>ATP + protein L-histidine = ADP + protein N-phospho-L-histidine.</text>
        <dbReference type="EC" id="2.7.13.3"/>
    </reaction>
</comment>
<dbReference type="PANTHER" id="PTHR43711:SF26">
    <property type="entry name" value="SENSOR HISTIDINE KINASE RCSC"/>
    <property type="match status" value="1"/>
</dbReference>
<dbReference type="SUPFAM" id="SSF55874">
    <property type="entry name" value="ATPase domain of HSP90 chaperone/DNA topoisomerase II/histidine kinase"/>
    <property type="match status" value="1"/>
</dbReference>
<evidence type="ECO:0000256" key="4">
    <source>
        <dbReference type="ARBA" id="ARBA00022777"/>
    </source>
</evidence>
<comment type="caution">
    <text evidence="7">The sequence shown here is derived from an EMBL/GenBank/DDBJ whole genome shotgun (WGS) entry which is preliminary data.</text>
</comment>
<accession>A0A7W9B5Y1</accession>
<evidence type="ECO:0000256" key="2">
    <source>
        <dbReference type="ARBA" id="ARBA00012438"/>
    </source>
</evidence>
<dbReference type="InterPro" id="IPR003594">
    <property type="entry name" value="HATPase_dom"/>
</dbReference>
<dbReference type="Gene3D" id="1.10.287.130">
    <property type="match status" value="1"/>
</dbReference>
<evidence type="ECO:0000313" key="8">
    <source>
        <dbReference type="Proteomes" id="UP000537161"/>
    </source>
</evidence>
<evidence type="ECO:0000313" key="7">
    <source>
        <dbReference type="EMBL" id="MBB5706869.1"/>
    </source>
</evidence>
<dbReference type="PRINTS" id="PR00344">
    <property type="entry name" value="BCTRLSENSOR"/>
</dbReference>
<dbReference type="Gene3D" id="3.30.565.10">
    <property type="entry name" value="Histidine kinase-like ATPase, C-terminal domain"/>
    <property type="match status" value="1"/>
</dbReference>
<dbReference type="RefSeq" id="WP_184098166.1">
    <property type="nucleotide sequence ID" value="NZ_JACIJH010000006.1"/>
</dbReference>
<keyword evidence="4 7" id="KW-0418">Kinase</keyword>
<organism evidence="7 8">
    <name type="scientific">Sphingopyxis panaciterrulae</name>
    <dbReference type="NCBI Taxonomy" id="462372"/>
    <lineage>
        <taxon>Bacteria</taxon>
        <taxon>Pseudomonadati</taxon>
        <taxon>Pseudomonadota</taxon>
        <taxon>Alphaproteobacteria</taxon>
        <taxon>Sphingomonadales</taxon>
        <taxon>Sphingomonadaceae</taxon>
        <taxon>Sphingopyxis</taxon>
    </lineage>
</organism>
<proteinExistence type="predicted"/>
<dbReference type="PANTHER" id="PTHR43711">
    <property type="entry name" value="TWO-COMPONENT HISTIDINE KINASE"/>
    <property type="match status" value="1"/>
</dbReference>
<dbReference type="InterPro" id="IPR004358">
    <property type="entry name" value="Sig_transdc_His_kin-like_C"/>
</dbReference>
<name>A0A7W9B5Y1_9SPHN</name>
<evidence type="ECO:0000256" key="3">
    <source>
        <dbReference type="ARBA" id="ARBA00022679"/>
    </source>
</evidence>
<dbReference type="SUPFAM" id="SSF47384">
    <property type="entry name" value="Homodimeric domain of signal transducing histidine kinase"/>
    <property type="match status" value="1"/>
</dbReference>
<keyword evidence="8" id="KW-1185">Reference proteome</keyword>
<dbReference type="InterPro" id="IPR036097">
    <property type="entry name" value="HisK_dim/P_sf"/>
</dbReference>